<feature type="signal peptide" evidence="2">
    <location>
        <begin position="1"/>
        <end position="18"/>
    </location>
</feature>
<keyword evidence="3" id="KW-0378">Hydrolase</keyword>
<dbReference type="Pfam" id="PF00756">
    <property type="entry name" value="Esterase"/>
    <property type="match status" value="1"/>
</dbReference>
<comment type="caution">
    <text evidence="3">The sequence shown here is derived from an EMBL/GenBank/DDBJ whole genome shotgun (WGS) entry which is preliminary data.</text>
</comment>
<dbReference type="InterPro" id="IPR019734">
    <property type="entry name" value="TPR_rpt"/>
</dbReference>
<dbReference type="PANTHER" id="PTHR48098:SF6">
    <property type="entry name" value="FERRI-BACILLIBACTIN ESTERASE BESA"/>
    <property type="match status" value="1"/>
</dbReference>
<name>A0ABW3JRE7_9FLAO</name>
<protein>
    <submittedName>
        <fullName evidence="3">Alpha/beta hydrolase-fold protein</fullName>
    </submittedName>
</protein>
<dbReference type="GO" id="GO:0016787">
    <property type="term" value="F:hydrolase activity"/>
    <property type="evidence" value="ECO:0007669"/>
    <property type="project" value="UniProtKB-KW"/>
</dbReference>
<feature type="chain" id="PRO_5046990731" evidence="2">
    <location>
        <begin position="19"/>
        <end position="377"/>
    </location>
</feature>
<dbReference type="RefSeq" id="WP_386105980.1">
    <property type="nucleotide sequence ID" value="NZ_JBHTJR010000026.1"/>
</dbReference>
<dbReference type="Gene3D" id="1.25.40.10">
    <property type="entry name" value="Tetratricopeptide repeat domain"/>
    <property type="match status" value="1"/>
</dbReference>
<dbReference type="PANTHER" id="PTHR48098">
    <property type="entry name" value="ENTEROCHELIN ESTERASE-RELATED"/>
    <property type="match status" value="1"/>
</dbReference>
<dbReference type="InterPro" id="IPR000801">
    <property type="entry name" value="Esterase-like"/>
</dbReference>
<feature type="repeat" description="TPR" evidence="1">
    <location>
        <begin position="296"/>
        <end position="329"/>
    </location>
</feature>
<keyword evidence="2" id="KW-0732">Signal</keyword>
<evidence type="ECO:0000313" key="4">
    <source>
        <dbReference type="Proteomes" id="UP001597062"/>
    </source>
</evidence>
<dbReference type="InterPro" id="IPR050583">
    <property type="entry name" value="Mycobacterial_A85_antigen"/>
</dbReference>
<dbReference type="InterPro" id="IPR029058">
    <property type="entry name" value="AB_hydrolase_fold"/>
</dbReference>
<accession>A0ABW3JRE7</accession>
<dbReference type="EMBL" id="JBHTJR010000026">
    <property type="protein sequence ID" value="MFD0992564.1"/>
    <property type="molecule type" value="Genomic_DNA"/>
</dbReference>
<organism evidence="3 4">
    <name type="scientific">Tenacibaculum geojense</name>
    <dbReference type="NCBI Taxonomy" id="915352"/>
    <lineage>
        <taxon>Bacteria</taxon>
        <taxon>Pseudomonadati</taxon>
        <taxon>Bacteroidota</taxon>
        <taxon>Flavobacteriia</taxon>
        <taxon>Flavobacteriales</taxon>
        <taxon>Flavobacteriaceae</taxon>
        <taxon>Tenacibaculum</taxon>
    </lineage>
</organism>
<dbReference type="InterPro" id="IPR011990">
    <property type="entry name" value="TPR-like_helical_dom_sf"/>
</dbReference>
<dbReference type="SUPFAM" id="SSF48452">
    <property type="entry name" value="TPR-like"/>
    <property type="match status" value="1"/>
</dbReference>
<evidence type="ECO:0000256" key="1">
    <source>
        <dbReference type="PROSITE-ProRule" id="PRU00339"/>
    </source>
</evidence>
<keyword evidence="1" id="KW-0802">TPR repeat</keyword>
<reference evidence="4" key="1">
    <citation type="journal article" date="2019" name="Int. J. Syst. Evol. Microbiol.">
        <title>The Global Catalogue of Microorganisms (GCM) 10K type strain sequencing project: providing services to taxonomists for standard genome sequencing and annotation.</title>
        <authorList>
            <consortium name="The Broad Institute Genomics Platform"/>
            <consortium name="The Broad Institute Genome Sequencing Center for Infectious Disease"/>
            <person name="Wu L."/>
            <person name="Ma J."/>
        </authorList>
    </citation>
    <scope>NUCLEOTIDE SEQUENCE [LARGE SCALE GENOMIC DNA]</scope>
    <source>
        <strain evidence="4">CCUG 60527</strain>
    </source>
</reference>
<gene>
    <name evidence="3" type="ORF">ACFQ1U_05050</name>
</gene>
<proteinExistence type="predicted"/>
<dbReference type="SUPFAM" id="SSF53474">
    <property type="entry name" value="alpha/beta-Hydrolases"/>
    <property type="match status" value="1"/>
</dbReference>
<dbReference type="PROSITE" id="PS50005">
    <property type="entry name" value="TPR"/>
    <property type="match status" value="1"/>
</dbReference>
<keyword evidence="4" id="KW-1185">Reference proteome</keyword>
<dbReference type="Gene3D" id="3.40.50.1820">
    <property type="entry name" value="alpha/beta hydrolase"/>
    <property type="match status" value="1"/>
</dbReference>
<evidence type="ECO:0000313" key="3">
    <source>
        <dbReference type="EMBL" id="MFD0992564.1"/>
    </source>
</evidence>
<dbReference type="Proteomes" id="UP001597062">
    <property type="component" value="Unassembled WGS sequence"/>
</dbReference>
<evidence type="ECO:0000256" key="2">
    <source>
        <dbReference type="SAM" id="SignalP"/>
    </source>
</evidence>
<sequence length="377" mass="44406">MKKTILIILSLCSLLTNAQQLERYKKLKDTVLISKFLNYEKSVSIYVPLEWQSNIKKTFPLTVVFDRQNTRIEQHIIHTIDFLTSTDQMPSTVIVSVNSKRNKRFIETSYPKNNEKGLAEKNKDFLFKELIPFTEKNFKTNTFRLFIGHSRYGYFVSDLFANHTKDLNAVIAIEPFFTSHKINLLEDFEAISLKTVDCHKYYRYTIGRDSHLQFNPAQETLAKINKPKINTKGALYPESDHFAIPALTVSNALYDIFEFWSRQQNNLRYTEFGIDDIEKLQHKVRKHYGENLTFSLSVLYGMGFSHYNKNEYAKSIKVWSKFLEYYPNFSQAYLNIMKAEKKLNLNTEHTILKFKNSLKNSDFYTDDRKIEMIKSLE</sequence>